<feature type="active site" evidence="6">
    <location>
        <position position="273"/>
    </location>
</feature>
<keyword evidence="8" id="KW-0472">Membrane</keyword>
<feature type="chain" id="PRO_5042889106" description="Peptidase A1 domain-containing protein" evidence="9">
    <location>
        <begin position="20"/>
        <end position="496"/>
    </location>
</feature>
<dbReference type="PANTHER" id="PTHR47966">
    <property type="entry name" value="BETA-SITE APP-CLEAVING ENZYME, ISOFORM A-RELATED"/>
    <property type="match status" value="1"/>
</dbReference>
<organism evidence="11 12">
    <name type="scientific">Diatrype stigma</name>
    <dbReference type="NCBI Taxonomy" id="117547"/>
    <lineage>
        <taxon>Eukaryota</taxon>
        <taxon>Fungi</taxon>
        <taxon>Dikarya</taxon>
        <taxon>Ascomycota</taxon>
        <taxon>Pezizomycotina</taxon>
        <taxon>Sordariomycetes</taxon>
        <taxon>Xylariomycetidae</taxon>
        <taxon>Xylariales</taxon>
        <taxon>Diatrypaceae</taxon>
        <taxon>Diatrype</taxon>
    </lineage>
</organism>
<evidence type="ECO:0000313" key="12">
    <source>
        <dbReference type="Proteomes" id="UP001320420"/>
    </source>
</evidence>
<evidence type="ECO:0000256" key="7">
    <source>
        <dbReference type="RuleBase" id="RU000454"/>
    </source>
</evidence>
<feature type="signal peptide" evidence="9">
    <location>
        <begin position="1"/>
        <end position="19"/>
    </location>
</feature>
<keyword evidence="5 7" id="KW-0378">Hydrolase</keyword>
<keyword evidence="4 7" id="KW-0064">Aspartyl protease</keyword>
<gene>
    <name evidence="11" type="ORF">SLS62_000009</name>
</gene>
<dbReference type="AlphaFoldDB" id="A0AAN9V068"/>
<dbReference type="CDD" id="cd05474">
    <property type="entry name" value="SAP_like"/>
    <property type="match status" value="1"/>
</dbReference>
<comment type="similarity">
    <text evidence="1 7">Belongs to the peptidase A1 family.</text>
</comment>
<dbReference type="InterPro" id="IPR033876">
    <property type="entry name" value="SAP-like"/>
</dbReference>
<evidence type="ECO:0000256" key="8">
    <source>
        <dbReference type="SAM" id="Phobius"/>
    </source>
</evidence>
<accession>A0AAN9V068</accession>
<keyword evidence="2 7" id="KW-0645">Protease</keyword>
<dbReference type="Proteomes" id="UP001320420">
    <property type="component" value="Unassembled WGS sequence"/>
</dbReference>
<keyword evidence="3 9" id="KW-0732">Signal</keyword>
<evidence type="ECO:0000256" key="3">
    <source>
        <dbReference type="ARBA" id="ARBA00022729"/>
    </source>
</evidence>
<name>A0AAN9V068_9PEZI</name>
<comment type="caution">
    <text evidence="11">The sequence shown here is derived from an EMBL/GenBank/DDBJ whole genome shotgun (WGS) entry which is preliminary data.</text>
</comment>
<reference evidence="11 12" key="1">
    <citation type="submission" date="2024-02" db="EMBL/GenBank/DDBJ databases">
        <title>De novo assembly and annotation of 12 fungi associated with fruit tree decline syndrome in Ontario, Canada.</title>
        <authorList>
            <person name="Sulman M."/>
            <person name="Ellouze W."/>
            <person name="Ilyukhin E."/>
        </authorList>
    </citation>
    <scope>NUCLEOTIDE SEQUENCE [LARGE SCALE GENOMIC DNA]</scope>
    <source>
        <strain evidence="11 12">M11/M66-122</strain>
    </source>
</reference>
<dbReference type="EMBL" id="JAKJXP020000001">
    <property type="protein sequence ID" value="KAK7757633.1"/>
    <property type="molecule type" value="Genomic_DNA"/>
</dbReference>
<dbReference type="PROSITE" id="PS51767">
    <property type="entry name" value="PEPTIDASE_A1"/>
    <property type="match status" value="1"/>
</dbReference>
<dbReference type="Pfam" id="PF00026">
    <property type="entry name" value="Asp"/>
    <property type="match status" value="1"/>
</dbReference>
<dbReference type="InterPro" id="IPR001969">
    <property type="entry name" value="Aspartic_peptidase_AS"/>
</dbReference>
<proteinExistence type="inferred from homology"/>
<dbReference type="PROSITE" id="PS00141">
    <property type="entry name" value="ASP_PROTEASE"/>
    <property type="match status" value="2"/>
</dbReference>
<evidence type="ECO:0000256" key="4">
    <source>
        <dbReference type="ARBA" id="ARBA00022750"/>
    </source>
</evidence>
<dbReference type="InterPro" id="IPR033121">
    <property type="entry name" value="PEPTIDASE_A1"/>
</dbReference>
<sequence length="496" mass="51508">MKAFLATLAVGSTVGFAAAQRVVSIGIGKTKGLPPLHKRADPILQELHNNLTGGGYYADVSIGTPSQPVSLVLDTGSSDVWVLDSSANLCTSARLQESLGGGCIATFDPSSSSSYTALDDEPFEINYLDGSGANGTYFEDNLTIGGTTINALQMGLATTSTINSGLMGVGYSTNVAAEDGYHNIIDMLASQNLTAIRAYSLWLNDYASSKGTIMFGGIDTDKYIGELQAVPVIPDSDTDVYTSFTVTLSSLIVNYTDSTTFTAVQQAIPVILDSGTTLSYLPSRIAANLYAELGAVDDTSYTGLVYIDCEYLRNESSLTFDFQFGGSDGPLVRVPVDELVLDNVKEYIDQGLLLPELDFADDVCSFGIQPNSGVYLLGDTFLRSAYAVYDLDNNVVALAQANLNSTDQNIVEITSTGIPDVSGVASQVTAAQTATGLPGAGDNTDNVPTVTVTSSPGASDSGSAGARAVPAPAWEAAAVAAFAGVAGVMGVGLFVL</sequence>
<feature type="domain" description="Peptidase A1" evidence="10">
    <location>
        <begin position="56"/>
        <end position="399"/>
    </location>
</feature>
<evidence type="ECO:0000256" key="2">
    <source>
        <dbReference type="ARBA" id="ARBA00022670"/>
    </source>
</evidence>
<dbReference type="GO" id="GO:0004190">
    <property type="term" value="F:aspartic-type endopeptidase activity"/>
    <property type="evidence" value="ECO:0007669"/>
    <property type="project" value="UniProtKB-KW"/>
</dbReference>
<feature type="transmembrane region" description="Helical" evidence="8">
    <location>
        <begin position="473"/>
        <end position="495"/>
    </location>
</feature>
<protein>
    <recommendedName>
        <fullName evidence="10">Peptidase A1 domain-containing protein</fullName>
    </recommendedName>
</protein>
<dbReference type="PRINTS" id="PR00792">
    <property type="entry name" value="PEPSIN"/>
</dbReference>
<dbReference type="Gene3D" id="2.40.70.10">
    <property type="entry name" value="Acid Proteases"/>
    <property type="match status" value="2"/>
</dbReference>
<feature type="active site" evidence="6">
    <location>
        <position position="74"/>
    </location>
</feature>
<dbReference type="PANTHER" id="PTHR47966:SF65">
    <property type="entry name" value="ASPARTIC-TYPE ENDOPEPTIDASE"/>
    <property type="match status" value="1"/>
</dbReference>
<dbReference type="InterPro" id="IPR001461">
    <property type="entry name" value="Aspartic_peptidase_A1"/>
</dbReference>
<evidence type="ECO:0000256" key="6">
    <source>
        <dbReference type="PIRSR" id="PIRSR601461-1"/>
    </source>
</evidence>
<dbReference type="InterPro" id="IPR021109">
    <property type="entry name" value="Peptidase_aspartic_dom_sf"/>
</dbReference>
<keyword evidence="8" id="KW-0812">Transmembrane</keyword>
<evidence type="ECO:0000256" key="9">
    <source>
        <dbReference type="SAM" id="SignalP"/>
    </source>
</evidence>
<evidence type="ECO:0000256" key="1">
    <source>
        <dbReference type="ARBA" id="ARBA00007447"/>
    </source>
</evidence>
<evidence type="ECO:0000256" key="5">
    <source>
        <dbReference type="ARBA" id="ARBA00022801"/>
    </source>
</evidence>
<evidence type="ECO:0000259" key="10">
    <source>
        <dbReference type="PROSITE" id="PS51767"/>
    </source>
</evidence>
<keyword evidence="8" id="KW-1133">Transmembrane helix</keyword>
<dbReference type="SUPFAM" id="SSF50630">
    <property type="entry name" value="Acid proteases"/>
    <property type="match status" value="1"/>
</dbReference>
<keyword evidence="12" id="KW-1185">Reference proteome</keyword>
<dbReference type="GO" id="GO:0006508">
    <property type="term" value="P:proteolysis"/>
    <property type="evidence" value="ECO:0007669"/>
    <property type="project" value="UniProtKB-KW"/>
</dbReference>
<evidence type="ECO:0000313" key="11">
    <source>
        <dbReference type="EMBL" id="KAK7757633.1"/>
    </source>
</evidence>